<dbReference type="AlphaFoldDB" id="A0A1I1HP69"/>
<protein>
    <submittedName>
        <fullName evidence="1">CarboxypepD_reg-like domain-containing protein</fullName>
    </submittedName>
</protein>
<dbReference type="InterPro" id="IPR008969">
    <property type="entry name" value="CarboxyPept-like_regulatory"/>
</dbReference>
<name>A0A1I1HP69_9FLAO</name>
<accession>A0A1I1HP69</accession>
<dbReference type="RefSeq" id="WP_092541621.1">
    <property type="nucleotide sequence ID" value="NZ_FOKV01000003.1"/>
</dbReference>
<dbReference type="EMBL" id="FOKV01000003">
    <property type="protein sequence ID" value="SFC22820.1"/>
    <property type="molecule type" value="Genomic_DNA"/>
</dbReference>
<dbReference type="Gene3D" id="2.60.40.1120">
    <property type="entry name" value="Carboxypeptidase-like, regulatory domain"/>
    <property type="match status" value="1"/>
</dbReference>
<reference evidence="2" key="1">
    <citation type="submission" date="2016-10" db="EMBL/GenBank/DDBJ databases">
        <authorList>
            <person name="Varghese N."/>
            <person name="Submissions S."/>
        </authorList>
    </citation>
    <scope>NUCLEOTIDE SEQUENCE [LARGE SCALE GENOMIC DNA]</scope>
    <source>
        <strain evidence="2">DSM 24499</strain>
    </source>
</reference>
<dbReference type="OrthoDB" id="1223654at2"/>
<dbReference type="Proteomes" id="UP000199438">
    <property type="component" value="Unassembled WGS sequence"/>
</dbReference>
<gene>
    <name evidence="1" type="ORF">SAMN04487907_10330</name>
</gene>
<proteinExistence type="predicted"/>
<keyword evidence="2" id="KW-1185">Reference proteome</keyword>
<organism evidence="1 2">
    <name type="scientific">Zunongwangia mangrovi</name>
    <dbReference type="NCBI Taxonomy" id="1334022"/>
    <lineage>
        <taxon>Bacteria</taxon>
        <taxon>Pseudomonadati</taxon>
        <taxon>Bacteroidota</taxon>
        <taxon>Flavobacteriia</taxon>
        <taxon>Flavobacteriales</taxon>
        <taxon>Flavobacteriaceae</taxon>
        <taxon>Zunongwangia</taxon>
    </lineage>
</organism>
<dbReference type="STRING" id="1334022.SAMN04487907_10330"/>
<dbReference type="Pfam" id="PF13715">
    <property type="entry name" value="CarbopepD_reg_2"/>
    <property type="match status" value="1"/>
</dbReference>
<evidence type="ECO:0000313" key="2">
    <source>
        <dbReference type="Proteomes" id="UP000199438"/>
    </source>
</evidence>
<sequence>MKYLVFIFLLLSISLRAQKTYTGRILSAKDSTALQGVSIYFDGTSLGTTSNEKGLFKIKNTASNISPLIFRSIGYTTRTVPNISVFEDDNFPIVFLEESIDQLETVVLETDPWTREHKLRVFRREFLGKTEAATKSKILNEEVIKLKYSPSKGELIAFANEPIIIENKYLGYIIEYELMDFTVKYSSGSSGLQLVDFTFYEGSSFFKELKKKPKRRFLSHREETFKGSLLQFMRALANKKLAEHNLRIFHERFEVPPYKYFDIQPKEDFTLIKMLTEELSILYENQQSAIIYKNPFYIDEFGNFTPTRAFSISGFMGQSRIANLLPLNYGL</sequence>
<dbReference type="SUPFAM" id="SSF49464">
    <property type="entry name" value="Carboxypeptidase regulatory domain-like"/>
    <property type="match status" value="1"/>
</dbReference>
<evidence type="ECO:0000313" key="1">
    <source>
        <dbReference type="EMBL" id="SFC22820.1"/>
    </source>
</evidence>